<dbReference type="InterPro" id="IPR036819">
    <property type="entry name" value="Subtilisin_inhibitor-like_sf"/>
</dbReference>
<evidence type="ECO:0000256" key="6">
    <source>
        <dbReference type="ARBA" id="ARBA00023157"/>
    </source>
</evidence>
<dbReference type="GO" id="GO:0004867">
    <property type="term" value="F:serine-type endopeptidase inhibitor activity"/>
    <property type="evidence" value="ECO:0007669"/>
    <property type="project" value="UniProtKB-KW"/>
</dbReference>
<keyword evidence="7" id="KW-0732">Signal</keyword>
<evidence type="ECO:0000313" key="9">
    <source>
        <dbReference type="EMBL" id="SFK20711.1"/>
    </source>
</evidence>
<dbReference type="AlphaFoldDB" id="A0A1I3XNR5"/>
<feature type="domain" description="Subtilisin inhibitor" evidence="8">
    <location>
        <begin position="24"/>
        <end position="106"/>
    </location>
</feature>
<evidence type="ECO:0000256" key="2">
    <source>
        <dbReference type="ARBA" id="ARBA00010472"/>
    </source>
</evidence>
<accession>A0A1I3XNR5</accession>
<reference evidence="9 10" key="1">
    <citation type="submission" date="2016-10" db="EMBL/GenBank/DDBJ databases">
        <authorList>
            <person name="de Groot N.N."/>
        </authorList>
    </citation>
    <scope>NUCLEOTIDE SEQUENCE [LARGE SCALE GENOMIC DNA]</scope>
    <source>
        <strain evidence="9 10">DSM 44468</strain>
    </source>
</reference>
<feature type="chain" id="PRO_5011493076" evidence="7">
    <location>
        <begin position="25"/>
        <end position="121"/>
    </location>
</feature>
<feature type="signal peptide" evidence="7">
    <location>
        <begin position="1"/>
        <end position="24"/>
    </location>
</feature>
<evidence type="ECO:0000256" key="1">
    <source>
        <dbReference type="ARBA" id="ARBA00004613"/>
    </source>
</evidence>
<evidence type="ECO:0000259" key="8">
    <source>
        <dbReference type="Pfam" id="PF00720"/>
    </source>
</evidence>
<dbReference type="InterPro" id="IPR023549">
    <property type="entry name" value="Subtilisin_inhibitor"/>
</dbReference>
<comment type="similarity">
    <text evidence="2">Belongs to the protease inhibitor I16 (SSI) family.</text>
</comment>
<evidence type="ECO:0000256" key="3">
    <source>
        <dbReference type="ARBA" id="ARBA00022525"/>
    </source>
</evidence>
<dbReference type="STRING" id="115433.SAMN05421835_115198"/>
<keyword evidence="6" id="KW-1015">Disulfide bond</keyword>
<sequence length="121" mass="12788">MPLPTVVPALVSVLALAHPAPAQSALTLSVRDEAGRGSSVTLECGPTGGTHPHHDRACRTLDSVDGDFGKLPKEQILCTTIYAPVTVAATGHWHGRPVAYSREFPNRCNANAQTADVFNFS</sequence>
<keyword evidence="10" id="KW-1185">Reference proteome</keyword>
<keyword evidence="4" id="KW-0646">Protease inhibitor</keyword>
<dbReference type="SUPFAM" id="SSF55399">
    <property type="entry name" value="Subtilisin inhibitor"/>
    <property type="match status" value="1"/>
</dbReference>
<gene>
    <name evidence="9" type="ORF">SAMN05421835_115198</name>
</gene>
<evidence type="ECO:0000256" key="7">
    <source>
        <dbReference type="SAM" id="SignalP"/>
    </source>
</evidence>
<dbReference type="OrthoDB" id="4567948at2"/>
<evidence type="ECO:0000313" key="10">
    <source>
        <dbReference type="Proteomes" id="UP000199025"/>
    </source>
</evidence>
<keyword evidence="3" id="KW-0964">Secreted</keyword>
<evidence type="ECO:0000256" key="5">
    <source>
        <dbReference type="ARBA" id="ARBA00022900"/>
    </source>
</evidence>
<evidence type="ECO:0000256" key="4">
    <source>
        <dbReference type="ARBA" id="ARBA00022690"/>
    </source>
</evidence>
<keyword evidence="5" id="KW-0722">Serine protease inhibitor</keyword>
<proteinExistence type="inferred from homology"/>
<dbReference type="Proteomes" id="UP000199025">
    <property type="component" value="Unassembled WGS sequence"/>
</dbReference>
<protein>
    <submittedName>
        <fullName evidence="9">Subtilisin inhibitor-like</fullName>
    </submittedName>
</protein>
<dbReference type="RefSeq" id="WP_091511630.1">
    <property type="nucleotide sequence ID" value="NZ_CBDQZW010000082.1"/>
</dbReference>
<dbReference type="GO" id="GO:0005576">
    <property type="term" value="C:extracellular region"/>
    <property type="evidence" value="ECO:0007669"/>
    <property type="project" value="UniProtKB-SubCell"/>
</dbReference>
<dbReference type="Pfam" id="PF00720">
    <property type="entry name" value="SSI"/>
    <property type="match status" value="1"/>
</dbReference>
<dbReference type="EMBL" id="FORP01000015">
    <property type="protein sequence ID" value="SFK20711.1"/>
    <property type="molecule type" value="Genomic_DNA"/>
</dbReference>
<organism evidence="9 10">
    <name type="scientific">Amycolatopsis sacchari</name>
    <dbReference type="NCBI Taxonomy" id="115433"/>
    <lineage>
        <taxon>Bacteria</taxon>
        <taxon>Bacillati</taxon>
        <taxon>Actinomycetota</taxon>
        <taxon>Actinomycetes</taxon>
        <taxon>Pseudonocardiales</taxon>
        <taxon>Pseudonocardiaceae</taxon>
        <taxon>Amycolatopsis</taxon>
    </lineage>
</organism>
<dbReference type="Gene3D" id="3.30.350.10">
    <property type="entry name" value="Subtilisin inhibitor-like"/>
    <property type="match status" value="1"/>
</dbReference>
<comment type="subcellular location">
    <subcellularLocation>
        <location evidence="1">Secreted</location>
    </subcellularLocation>
</comment>
<name>A0A1I3XNR5_9PSEU</name>